<dbReference type="PANTHER" id="PTHR43611:SF3">
    <property type="entry name" value="FLAVIN MONONUCLEOTIDE HYDROLASE 1, CHLOROPLATIC"/>
    <property type="match status" value="1"/>
</dbReference>
<accession>A0A2A4FJQ1</accession>
<reference evidence="1 2" key="1">
    <citation type="submission" date="2017-01" db="EMBL/GenBank/DDBJ databases">
        <title>Whole-Genome Shotgun Sequencing of Two beta-Proteobacterial Species in Search of the Bulgecin Biosynthetic Cluster.</title>
        <authorList>
            <person name="Horsman M.E."/>
            <person name="Marous D.R."/>
            <person name="Li R."/>
            <person name="Oliver R.A."/>
            <person name="Byun B."/>
            <person name="Emrich S.J."/>
            <person name="Boggess B."/>
            <person name="Townsend C.A."/>
            <person name="Mobashery S."/>
        </authorList>
    </citation>
    <scope>NUCLEOTIDE SEQUENCE [LARGE SCALE GENOMIC DNA]</scope>
    <source>
        <strain evidence="1 2">ATCC 31433</strain>
    </source>
</reference>
<dbReference type="SUPFAM" id="SSF56784">
    <property type="entry name" value="HAD-like"/>
    <property type="match status" value="1"/>
</dbReference>
<proteinExistence type="predicted"/>
<dbReference type="NCBIfam" id="TIGR01509">
    <property type="entry name" value="HAD-SF-IA-v3"/>
    <property type="match status" value="1"/>
</dbReference>
<dbReference type="CDD" id="cd02603">
    <property type="entry name" value="HAD_sEH-N_like"/>
    <property type="match status" value="1"/>
</dbReference>
<dbReference type="Proteomes" id="UP000217994">
    <property type="component" value="Unassembled WGS sequence"/>
</dbReference>
<dbReference type="RefSeq" id="WP_084908442.1">
    <property type="nucleotide sequence ID" value="NZ_CP020738.1"/>
</dbReference>
<dbReference type="AlphaFoldDB" id="A0A2A4FJQ1"/>
<dbReference type="InterPro" id="IPR023198">
    <property type="entry name" value="PGP-like_dom2"/>
</dbReference>
<gene>
    <name evidence="1" type="ORF">BZL54_05020</name>
</gene>
<protein>
    <submittedName>
        <fullName evidence="1">HAD family hydrolase</fullName>
    </submittedName>
</protein>
<organism evidence="1 2">
    <name type="scientific">Burkholderia ubonensis subsp. mesacidophila</name>
    <dbReference type="NCBI Taxonomy" id="265293"/>
    <lineage>
        <taxon>Bacteria</taxon>
        <taxon>Pseudomonadati</taxon>
        <taxon>Pseudomonadota</taxon>
        <taxon>Betaproteobacteria</taxon>
        <taxon>Burkholderiales</taxon>
        <taxon>Burkholderiaceae</taxon>
        <taxon>Burkholderia</taxon>
        <taxon>Burkholderia cepacia complex</taxon>
    </lineage>
</organism>
<dbReference type="Pfam" id="PF00702">
    <property type="entry name" value="Hydrolase"/>
    <property type="match status" value="1"/>
</dbReference>
<dbReference type="Gene3D" id="1.10.150.240">
    <property type="entry name" value="Putative phosphatase, domain 2"/>
    <property type="match status" value="1"/>
</dbReference>
<name>A0A2A4FJQ1_9BURK</name>
<dbReference type="InterPro" id="IPR006439">
    <property type="entry name" value="HAD-SF_hydro_IA"/>
</dbReference>
<dbReference type="InterPro" id="IPR036412">
    <property type="entry name" value="HAD-like_sf"/>
</dbReference>
<dbReference type="InterPro" id="IPR023214">
    <property type="entry name" value="HAD_sf"/>
</dbReference>
<dbReference type="GeneID" id="69002810"/>
<dbReference type="PANTHER" id="PTHR43611">
    <property type="entry name" value="ALPHA-D-GLUCOSE 1-PHOSPHATE PHOSPHATASE"/>
    <property type="match status" value="1"/>
</dbReference>
<keyword evidence="1" id="KW-0378">Hydrolase</keyword>
<dbReference type="GO" id="GO:0016787">
    <property type="term" value="F:hydrolase activity"/>
    <property type="evidence" value="ECO:0007669"/>
    <property type="project" value="UniProtKB-KW"/>
</dbReference>
<evidence type="ECO:0000313" key="2">
    <source>
        <dbReference type="Proteomes" id="UP000217994"/>
    </source>
</evidence>
<sequence length="204" mass="22017">MSVPIAWVLFDMEGVLTHYDRAARVARLSALTGRPPEAVRYAIWESGLEARADAGEITPDAYLDELGDLLNCRVSRDAWLDARRASITPNPDTLALAEQVGERCLIAVLTNNCRLVTDHLDYLNPPVARLFGAHVYPSASFGAAKPAKRAYLGCVGLLGARPDATLFIDDTDANVAGAVDAGLLGYRFVDAVSLGDELRRHGLI</sequence>
<dbReference type="EMBL" id="MTZU01000013">
    <property type="protein sequence ID" value="PCE33591.1"/>
    <property type="molecule type" value="Genomic_DNA"/>
</dbReference>
<comment type="caution">
    <text evidence="1">The sequence shown here is derived from an EMBL/GenBank/DDBJ whole genome shotgun (WGS) entry which is preliminary data.</text>
</comment>
<dbReference type="Gene3D" id="3.40.50.1000">
    <property type="entry name" value="HAD superfamily/HAD-like"/>
    <property type="match status" value="1"/>
</dbReference>
<evidence type="ECO:0000313" key="1">
    <source>
        <dbReference type="EMBL" id="PCE33591.1"/>
    </source>
</evidence>